<dbReference type="RefSeq" id="WP_013271499.1">
    <property type="nucleotide sequence ID" value="NC_014376.1"/>
</dbReference>
<evidence type="ECO:0000313" key="2">
    <source>
        <dbReference type="EMBL" id="ADL03404.1"/>
    </source>
</evidence>
<dbReference type="HOGENOM" id="CLU_1632542_0_0_9"/>
<dbReference type="Proteomes" id="UP000001662">
    <property type="component" value="Chromosome"/>
</dbReference>
<name>D9R5X0_LACSW</name>
<dbReference type="PaxDb" id="610130-Closa_0779"/>
<proteinExistence type="predicted"/>
<evidence type="ECO:0000256" key="1">
    <source>
        <dbReference type="SAM" id="SignalP"/>
    </source>
</evidence>
<keyword evidence="1" id="KW-0732">Signal</keyword>
<organism evidence="2 3">
    <name type="scientific">Lacrimispora saccharolytica (strain ATCC 35040 / DSM 2544 / NRCC 2533 / WM1)</name>
    <name type="common">Clostridium saccharolyticum</name>
    <dbReference type="NCBI Taxonomy" id="610130"/>
    <lineage>
        <taxon>Bacteria</taxon>
        <taxon>Bacillati</taxon>
        <taxon>Bacillota</taxon>
        <taxon>Clostridia</taxon>
        <taxon>Lachnospirales</taxon>
        <taxon>Lachnospiraceae</taxon>
        <taxon>Lacrimispora</taxon>
    </lineage>
</organism>
<gene>
    <name evidence="2" type="ordered locus">Closa_0779</name>
</gene>
<feature type="chain" id="PRO_5003127383" evidence="1">
    <location>
        <begin position="25"/>
        <end position="162"/>
    </location>
</feature>
<dbReference type="KEGG" id="csh:Closa_0779"/>
<dbReference type="STRING" id="610130.Closa_0779"/>
<evidence type="ECO:0000313" key="3">
    <source>
        <dbReference type="Proteomes" id="UP000001662"/>
    </source>
</evidence>
<accession>D9R5X0</accession>
<dbReference type="AlphaFoldDB" id="D9R5X0"/>
<feature type="signal peptide" evidence="1">
    <location>
        <begin position="1"/>
        <end position="24"/>
    </location>
</feature>
<keyword evidence="3" id="KW-1185">Reference proteome</keyword>
<dbReference type="EMBL" id="CP002109">
    <property type="protein sequence ID" value="ADL03404.1"/>
    <property type="molecule type" value="Genomic_DNA"/>
</dbReference>
<reference evidence="2" key="1">
    <citation type="submission" date="2010-07" db="EMBL/GenBank/DDBJ databases">
        <title>Complete sequence of Clostridium saccharolyticum WM1.</title>
        <authorList>
            <consortium name="US DOE Joint Genome Institute"/>
            <person name="Lucas S."/>
            <person name="Copeland A."/>
            <person name="Lapidus A."/>
            <person name="Cheng J.-F."/>
            <person name="Bruce D."/>
            <person name="Goodwin L."/>
            <person name="Pitluck S."/>
            <person name="Chertkov O."/>
            <person name="Detter J.C."/>
            <person name="Han C."/>
            <person name="Tapia R."/>
            <person name="Land M."/>
            <person name="Hauser L."/>
            <person name="Chang Y.-J."/>
            <person name="Jeffries C."/>
            <person name="Kyrpides N."/>
            <person name="Ivanova N."/>
            <person name="Mikhailova N."/>
            <person name="Mouttaki H."/>
            <person name="Lin L."/>
            <person name="Zhou J."/>
            <person name="Hemme C.L."/>
            <person name="Woyke T."/>
        </authorList>
    </citation>
    <scope>NUCLEOTIDE SEQUENCE [LARGE SCALE GENOMIC DNA]</scope>
    <source>
        <strain evidence="2">WM1</strain>
    </source>
</reference>
<sequence>MNKRIIAALLAVVMAIQTPLIVLANGHGGGSPINKGTVGNGTNPSVPYSDGIKVSVGPTTPIIEAGVQALSAASTPEEVIAQDYAISDINNYQMWDPGNFGLNFGETSRTNVSIMWDPIGGNQARKDKKSSLAVSILGVFFYLPQTIKGKRCSYGTLDSFLL</sequence>
<protein>
    <submittedName>
        <fullName evidence="2">Uncharacterized protein</fullName>
    </submittedName>
</protein>